<dbReference type="PANTHER" id="PTHR22911:SF103">
    <property type="entry name" value="BLR2811 PROTEIN"/>
    <property type="match status" value="1"/>
</dbReference>
<dbReference type="Pfam" id="PF00892">
    <property type="entry name" value="EamA"/>
    <property type="match status" value="2"/>
</dbReference>
<dbReference type="InterPro" id="IPR037185">
    <property type="entry name" value="EmrE-like"/>
</dbReference>
<feature type="transmembrane region" description="Helical" evidence="1">
    <location>
        <begin position="265"/>
        <end position="286"/>
    </location>
</feature>
<dbReference type="GO" id="GO:0016020">
    <property type="term" value="C:membrane"/>
    <property type="evidence" value="ECO:0007669"/>
    <property type="project" value="InterPro"/>
</dbReference>
<dbReference type="AlphaFoldDB" id="A0A318GUY5"/>
<keyword evidence="1" id="KW-0472">Membrane</keyword>
<dbReference type="InterPro" id="IPR000620">
    <property type="entry name" value="EamA_dom"/>
</dbReference>
<evidence type="ECO:0000313" key="3">
    <source>
        <dbReference type="EMBL" id="PXW91918.1"/>
    </source>
</evidence>
<accession>A0A318GUY5</accession>
<keyword evidence="1" id="KW-0812">Transmembrane</keyword>
<keyword evidence="1" id="KW-1133">Transmembrane helix</keyword>
<protein>
    <submittedName>
        <fullName evidence="3">Threonine/homoserine efflux transporter RhtA</fullName>
    </submittedName>
</protein>
<name>A0A318GUY5_9BURK</name>
<organism evidence="3 4">
    <name type="scientific">Sphaerotilus hippei</name>
    <dbReference type="NCBI Taxonomy" id="744406"/>
    <lineage>
        <taxon>Bacteria</taxon>
        <taxon>Pseudomonadati</taxon>
        <taxon>Pseudomonadota</taxon>
        <taxon>Betaproteobacteria</taxon>
        <taxon>Burkholderiales</taxon>
        <taxon>Sphaerotilaceae</taxon>
        <taxon>Sphaerotilus</taxon>
    </lineage>
</organism>
<gene>
    <name evidence="3" type="ORF">C7444_13027</name>
</gene>
<feature type="transmembrane region" description="Helical" evidence="1">
    <location>
        <begin position="208"/>
        <end position="228"/>
    </location>
</feature>
<evidence type="ECO:0000259" key="2">
    <source>
        <dbReference type="Pfam" id="PF00892"/>
    </source>
</evidence>
<dbReference type="SUPFAM" id="SSF103481">
    <property type="entry name" value="Multidrug resistance efflux transporter EmrE"/>
    <property type="match status" value="2"/>
</dbReference>
<comment type="caution">
    <text evidence="3">The sequence shown here is derived from an EMBL/GenBank/DDBJ whole genome shotgun (WGS) entry which is preliminary data.</text>
</comment>
<sequence length="295" mass="32057">MHRPASHPVLAVLLVVLAVASFASLDTSTKLLTAAVPVTMLVWWRFLFQAGVALVALRPRSGEPLWRTRHPWLQGLRGLMLVLCTVFAYFSLRFMPMGEFTAILMLTPLLITVLAAISLGERVSWLRWLLVLGGLGGALIVIRPSGADVDWALLLPLGLVVANALYQILTSRLAGLEDLNTTHFYTGVVGAALASLALPWTWQALPSWQVAGLLLLVCLFSSVGHFLLIQAYARAPAGTLTPYLYFQIVFATLGGWVVFGHVPDRWSLVGIAVIGACGVTGTWIAARENRRRVPA</sequence>
<dbReference type="EMBL" id="QJJS01000030">
    <property type="protein sequence ID" value="PXW91918.1"/>
    <property type="molecule type" value="Genomic_DNA"/>
</dbReference>
<feature type="transmembrane region" description="Helical" evidence="1">
    <location>
        <begin position="100"/>
        <end position="119"/>
    </location>
</feature>
<feature type="domain" description="EamA" evidence="2">
    <location>
        <begin position="10"/>
        <end position="142"/>
    </location>
</feature>
<dbReference type="Proteomes" id="UP000247811">
    <property type="component" value="Unassembled WGS sequence"/>
</dbReference>
<feature type="transmembrane region" description="Helical" evidence="1">
    <location>
        <begin position="240"/>
        <end position="259"/>
    </location>
</feature>
<feature type="transmembrane region" description="Helical" evidence="1">
    <location>
        <begin position="126"/>
        <end position="145"/>
    </location>
</feature>
<feature type="transmembrane region" description="Helical" evidence="1">
    <location>
        <begin position="151"/>
        <end position="170"/>
    </location>
</feature>
<evidence type="ECO:0000313" key="4">
    <source>
        <dbReference type="Proteomes" id="UP000247811"/>
    </source>
</evidence>
<reference evidence="3 4" key="1">
    <citation type="submission" date="2018-05" db="EMBL/GenBank/DDBJ databases">
        <title>Genomic Encyclopedia of Type Strains, Phase IV (KMG-IV): sequencing the most valuable type-strain genomes for metagenomic binning, comparative biology and taxonomic classification.</title>
        <authorList>
            <person name="Goeker M."/>
        </authorList>
    </citation>
    <scope>NUCLEOTIDE SEQUENCE [LARGE SCALE GENOMIC DNA]</scope>
    <source>
        <strain evidence="3 4">DSM 566</strain>
    </source>
</reference>
<evidence type="ECO:0000256" key="1">
    <source>
        <dbReference type="SAM" id="Phobius"/>
    </source>
</evidence>
<dbReference type="PANTHER" id="PTHR22911">
    <property type="entry name" value="ACYL-MALONYL CONDENSING ENZYME-RELATED"/>
    <property type="match status" value="1"/>
</dbReference>
<feature type="transmembrane region" description="Helical" evidence="1">
    <location>
        <begin position="182"/>
        <end position="202"/>
    </location>
</feature>
<feature type="domain" description="EamA" evidence="2">
    <location>
        <begin position="151"/>
        <end position="274"/>
    </location>
</feature>
<keyword evidence="4" id="KW-1185">Reference proteome</keyword>
<dbReference type="OrthoDB" id="8584557at2"/>
<proteinExistence type="predicted"/>
<feature type="transmembrane region" description="Helical" evidence="1">
    <location>
        <begin position="78"/>
        <end position="94"/>
    </location>
</feature>
<feature type="transmembrane region" description="Helical" evidence="1">
    <location>
        <begin position="35"/>
        <end position="57"/>
    </location>
</feature>